<dbReference type="GeneID" id="30158767"/>
<dbReference type="GO" id="GO:0044695">
    <property type="term" value="C:Dsc E3 ubiquitin ligase complex"/>
    <property type="evidence" value="ECO:0007669"/>
    <property type="project" value="InterPro"/>
</dbReference>
<comment type="caution">
    <text evidence="4">The sequence shown here is derived from an EMBL/GenBank/DDBJ whole genome shotgun (WGS) entry which is preliminary data.</text>
</comment>
<dbReference type="RefSeq" id="XP_018989821.1">
    <property type="nucleotide sequence ID" value="XM_019142178.1"/>
</dbReference>
<reference evidence="4 5" key="1">
    <citation type="submission" date="2016-06" db="EMBL/GenBank/DDBJ databases">
        <title>Evolution of pathogenesis and genome organization in the Tremellales.</title>
        <authorList>
            <person name="Cuomo C."/>
            <person name="Litvintseva A."/>
            <person name="Heitman J."/>
            <person name="Chen Y."/>
            <person name="Sun S."/>
            <person name="Springer D."/>
            <person name="Dromer F."/>
            <person name="Young S."/>
            <person name="Zeng Q."/>
            <person name="Chapman S."/>
            <person name="Gujja S."/>
            <person name="Saif S."/>
            <person name="Birren B."/>
        </authorList>
    </citation>
    <scope>NUCLEOTIDE SEQUENCE [LARGE SCALE GENOMIC DNA]</scope>
    <source>
        <strain evidence="4 5">CBS 6039</strain>
    </source>
</reference>
<keyword evidence="5" id="KW-1185">Reference proteome</keyword>
<evidence type="ECO:0000256" key="2">
    <source>
        <dbReference type="SAM" id="Phobius"/>
    </source>
</evidence>
<dbReference type="PANTHER" id="PTHR28049">
    <property type="entry name" value="TRANSMEMBRANE PROTEIN YOR223W"/>
    <property type="match status" value="1"/>
</dbReference>
<feature type="compositionally biased region" description="Basic and acidic residues" evidence="1">
    <location>
        <begin position="113"/>
        <end position="137"/>
    </location>
</feature>
<dbReference type="PANTHER" id="PTHR28049:SF1">
    <property type="entry name" value="DSC E3 UBIQUITIN LIGASE COMPLEX SUBUNIT 3"/>
    <property type="match status" value="1"/>
</dbReference>
<evidence type="ECO:0000313" key="5">
    <source>
        <dbReference type="Proteomes" id="UP000094065"/>
    </source>
</evidence>
<protein>
    <recommendedName>
        <fullName evidence="3">Ubiquitin-like domain-containing protein</fullName>
    </recommendedName>
</protein>
<dbReference type="PROSITE" id="PS50053">
    <property type="entry name" value="UBIQUITIN_2"/>
    <property type="match status" value="1"/>
</dbReference>
<dbReference type="InterPro" id="IPR025390">
    <property type="entry name" value="Dsc3_C"/>
</dbReference>
<dbReference type="STRING" id="1295533.A0A1E3HC94"/>
<dbReference type="OrthoDB" id="2556122at2759"/>
<dbReference type="InterPro" id="IPR000626">
    <property type="entry name" value="Ubiquitin-like_dom"/>
</dbReference>
<dbReference type="EMBL" id="AWGJ01000012">
    <property type="protein sequence ID" value="ODN73959.1"/>
    <property type="molecule type" value="Genomic_DNA"/>
</dbReference>
<dbReference type="InterPro" id="IPR029071">
    <property type="entry name" value="Ubiquitin-like_domsf"/>
</dbReference>
<accession>A0A1E3HC94</accession>
<dbReference type="AlphaFoldDB" id="A0A1E3HC94"/>
<dbReference type="InterPro" id="IPR019413">
    <property type="entry name" value="Dsc3_ub-like_dom"/>
</dbReference>
<keyword evidence="2" id="KW-0472">Membrane</keyword>
<evidence type="ECO:0000259" key="3">
    <source>
        <dbReference type="PROSITE" id="PS50053"/>
    </source>
</evidence>
<feature type="region of interest" description="Disordered" evidence="1">
    <location>
        <begin position="396"/>
        <end position="419"/>
    </location>
</feature>
<proteinExistence type="predicted"/>
<dbReference type="SUPFAM" id="SSF54236">
    <property type="entry name" value="Ubiquitin-like"/>
    <property type="match status" value="1"/>
</dbReference>
<name>A0A1E3HC94_9TREE</name>
<feature type="compositionally biased region" description="Acidic residues" evidence="1">
    <location>
        <begin position="99"/>
        <end position="112"/>
    </location>
</feature>
<keyword evidence="2" id="KW-1133">Transmembrane helix</keyword>
<organism evidence="4 5">
    <name type="scientific">Cryptococcus amylolentus CBS 6039</name>
    <dbReference type="NCBI Taxonomy" id="1295533"/>
    <lineage>
        <taxon>Eukaryota</taxon>
        <taxon>Fungi</taxon>
        <taxon>Dikarya</taxon>
        <taxon>Basidiomycota</taxon>
        <taxon>Agaricomycotina</taxon>
        <taxon>Tremellomycetes</taxon>
        <taxon>Tremellales</taxon>
        <taxon>Cryptococcaceae</taxon>
        <taxon>Cryptococcus</taxon>
    </lineage>
</organism>
<dbReference type="Pfam" id="PF10302">
    <property type="entry name" value="Dsc3_N"/>
    <property type="match status" value="1"/>
</dbReference>
<dbReference type="Gene3D" id="3.10.20.90">
    <property type="entry name" value="Phosphatidylinositol 3-kinase Catalytic Subunit, Chain A, domain 1"/>
    <property type="match status" value="1"/>
</dbReference>
<feature type="region of interest" description="Disordered" evidence="1">
    <location>
        <begin position="50"/>
        <end position="150"/>
    </location>
</feature>
<sequence>MDIYAITGAEFRTSTRRARFDVIALTFHLHVPSSSLPILVIMPSNDPNESQPLLPLHAPSTPTASSSRRRHGSGLQARRYMPFSSDEEQRNRLAAEYGDGSDSEEDEDEDEEQRIGKRLDKGKGRALPEDEELKPTDDSPPPADTPPEPREITIIFSNAPHPNLSLMLSHSTSIAQLKALIRSHVSELQERGLRLIHSGRLLSDGVRLVPWVETMESRVKRQAEGGLGLEDVVRGVREIGEGGGGKKGKEERKVYVHCIVGGKEEPQRQQETVEAAAMPRRRGFDVLLDTGFSREDVAQMRRQFYESRGEEVPDDMDTGDINDEHARALEEQWIEGDMTAETAATSTEGLYTAILHGLLFGFLFPLLSWFFLREGPLPNFFDADAEAIAEFRRRAESGHAEGASNAEEDGSGPTGEAGTIAPATAAEEVVAAQVNEMRQISARVAANFSVGGLSVPTHVFGQRMKMGIVIGTLLNFAFGALRMLN</sequence>
<dbReference type="Pfam" id="PF13373">
    <property type="entry name" value="Dsc3_C"/>
    <property type="match status" value="1"/>
</dbReference>
<dbReference type="InterPro" id="IPR045226">
    <property type="entry name" value="Dsc3"/>
</dbReference>
<keyword evidence="2" id="KW-0812">Transmembrane</keyword>
<dbReference type="GO" id="GO:0005783">
    <property type="term" value="C:endoplasmic reticulum"/>
    <property type="evidence" value="ECO:0007669"/>
    <property type="project" value="TreeGrafter"/>
</dbReference>
<feature type="transmembrane region" description="Helical" evidence="2">
    <location>
        <begin position="350"/>
        <end position="372"/>
    </location>
</feature>
<feature type="transmembrane region" description="Helical" evidence="2">
    <location>
        <begin position="466"/>
        <end position="484"/>
    </location>
</feature>
<feature type="compositionally biased region" description="Low complexity" evidence="1">
    <location>
        <begin position="57"/>
        <end position="66"/>
    </location>
</feature>
<evidence type="ECO:0000313" key="4">
    <source>
        <dbReference type="EMBL" id="ODN73959.1"/>
    </source>
</evidence>
<evidence type="ECO:0000256" key="1">
    <source>
        <dbReference type="SAM" id="MobiDB-lite"/>
    </source>
</evidence>
<gene>
    <name evidence="4" type="ORF">L202_07458</name>
</gene>
<dbReference type="Proteomes" id="UP000094065">
    <property type="component" value="Unassembled WGS sequence"/>
</dbReference>
<feature type="domain" description="Ubiquitin-like" evidence="3">
    <location>
        <begin position="152"/>
        <end position="208"/>
    </location>
</feature>